<name>A0A328Q4E5_9EURY</name>
<sequence>MTVGETITYTLTTHDAYKNKINEGIITTKINNKTYTNTINNGITLIPITINKTGTYQITNTYTGTKNYQPTSNTKTITVTKKTPKITINKPNITAGKTNTITTTITTTDGVPLNEGKIQWKINGITQKDKNNKTIQTQIKDGTSNINYNIPQPGQENK</sequence>
<evidence type="ECO:0000313" key="2">
    <source>
        <dbReference type="Proteomes" id="UP000248557"/>
    </source>
</evidence>
<dbReference type="RefSeq" id="WP_112149476.1">
    <property type="nucleotide sequence ID" value="NZ_NGJK01000034.1"/>
</dbReference>
<evidence type="ECO:0008006" key="3">
    <source>
        <dbReference type="Google" id="ProtNLM"/>
    </source>
</evidence>
<protein>
    <recommendedName>
        <fullName evidence="3">Bacterial Ig-like domain-containing protein</fullName>
    </recommendedName>
</protein>
<dbReference type="Proteomes" id="UP000248557">
    <property type="component" value="Unassembled WGS sequence"/>
</dbReference>
<dbReference type="EMBL" id="NGJK01000034">
    <property type="protein sequence ID" value="RAP03187.1"/>
    <property type="molecule type" value="Genomic_DNA"/>
</dbReference>
<dbReference type="InterPro" id="IPR013783">
    <property type="entry name" value="Ig-like_fold"/>
</dbReference>
<gene>
    <name evidence="1" type="ORF">CA615_03560</name>
</gene>
<comment type="caution">
    <text evidence="1">The sequence shown here is derived from an EMBL/GenBank/DDBJ whole genome shotgun (WGS) entry which is preliminary data.</text>
</comment>
<proteinExistence type="predicted"/>
<dbReference type="AlphaFoldDB" id="A0A328Q4E5"/>
<organism evidence="1 2">
    <name type="scientific">Methanosphaera stadtmanae</name>
    <dbReference type="NCBI Taxonomy" id="2317"/>
    <lineage>
        <taxon>Archaea</taxon>
        <taxon>Methanobacteriati</taxon>
        <taxon>Methanobacteriota</taxon>
        <taxon>Methanomada group</taxon>
        <taxon>Methanobacteria</taxon>
        <taxon>Methanobacteriales</taxon>
        <taxon>Methanobacteriaceae</taxon>
        <taxon>Methanosphaera</taxon>
    </lineage>
</organism>
<accession>A0A328Q4E5</accession>
<dbReference type="Gene3D" id="2.60.40.10">
    <property type="entry name" value="Immunoglobulins"/>
    <property type="match status" value="1"/>
</dbReference>
<evidence type="ECO:0000313" key="1">
    <source>
        <dbReference type="EMBL" id="RAP03187.1"/>
    </source>
</evidence>
<reference evidence="1 2" key="1">
    <citation type="submission" date="2017-05" db="EMBL/GenBank/DDBJ databases">
        <title>Host range expansion of the Methanosphaera genus to humans and monogastric animals involves recent and extensive reduction in genome content.</title>
        <authorList>
            <person name="Hoedt E.C."/>
            <person name="Volmer J.G."/>
            <person name="Parks D.H."/>
            <person name="Rosewarne C.P."/>
            <person name="Denman S.E."/>
            <person name="Mcsweeney C.S."/>
            <person name="O Cuiv P."/>
            <person name="Hugenholtz P."/>
            <person name="Tyson G.W."/>
            <person name="Morrison M."/>
        </authorList>
    </citation>
    <scope>NUCLEOTIDE SEQUENCE [LARGE SCALE GENOMIC DNA]</scope>
    <source>
        <strain evidence="1 2">PA5</strain>
    </source>
</reference>